<dbReference type="AlphaFoldDB" id="A0A1I8AJI7"/>
<feature type="compositionally biased region" description="Polar residues" evidence="1">
    <location>
        <begin position="38"/>
        <end position="49"/>
    </location>
</feature>
<evidence type="ECO:0000313" key="2">
    <source>
        <dbReference type="Proteomes" id="UP000095287"/>
    </source>
</evidence>
<evidence type="ECO:0000313" key="3">
    <source>
        <dbReference type="WBParaSite" id="L893_g6250.t1"/>
    </source>
</evidence>
<feature type="compositionally biased region" description="Basic residues" evidence="1">
    <location>
        <begin position="9"/>
        <end position="23"/>
    </location>
</feature>
<keyword evidence="2" id="KW-1185">Reference proteome</keyword>
<organism evidence="2 3">
    <name type="scientific">Steinernema glaseri</name>
    <dbReference type="NCBI Taxonomy" id="37863"/>
    <lineage>
        <taxon>Eukaryota</taxon>
        <taxon>Metazoa</taxon>
        <taxon>Ecdysozoa</taxon>
        <taxon>Nematoda</taxon>
        <taxon>Chromadorea</taxon>
        <taxon>Rhabditida</taxon>
        <taxon>Tylenchina</taxon>
        <taxon>Panagrolaimomorpha</taxon>
        <taxon>Strongyloidoidea</taxon>
        <taxon>Steinernematidae</taxon>
        <taxon>Steinernema</taxon>
    </lineage>
</organism>
<accession>A0A1I8AJI7</accession>
<reference evidence="3" key="1">
    <citation type="submission" date="2016-11" db="UniProtKB">
        <authorList>
            <consortium name="WormBaseParasite"/>
        </authorList>
    </citation>
    <scope>IDENTIFICATION</scope>
</reference>
<sequence length="156" mass="18059">MRIYNVGWKPRKRQKQLRRKLRPSRSPPLERKPRMRSTVMQHYATSEPYTISEERVRLRDKEGDVEKSNGGITPQATDNHSGGNEDGRPPKRQKKADVYMVVVVIALGSANIDDVVDKVCCLDGPLHNRTNMQYTQLYAQRERKKARESRSNQGIR</sequence>
<evidence type="ECO:0000256" key="1">
    <source>
        <dbReference type="SAM" id="MobiDB-lite"/>
    </source>
</evidence>
<dbReference type="WBParaSite" id="L893_g6250.t1">
    <property type="protein sequence ID" value="L893_g6250.t1"/>
    <property type="gene ID" value="L893_g6250"/>
</dbReference>
<protein>
    <submittedName>
        <fullName evidence="3">Uncharacterized protein</fullName>
    </submittedName>
</protein>
<proteinExistence type="predicted"/>
<feature type="region of interest" description="Disordered" evidence="1">
    <location>
        <begin position="1"/>
        <end position="94"/>
    </location>
</feature>
<feature type="compositionally biased region" description="Basic and acidic residues" evidence="1">
    <location>
        <begin position="52"/>
        <end position="67"/>
    </location>
</feature>
<feature type="compositionally biased region" description="Polar residues" evidence="1">
    <location>
        <begin position="70"/>
        <end position="82"/>
    </location>
</feature>
<name>A0A1I8AJI7_9BILA</name>
<dbReference type="Proteomes" id="UP000095287">
    <property type="component" value="Unplaced"/>
</dbReference>